<evidence type="ECO:0000256" key="1">
    <source>
        <dbReference type="ARBA" id="ARBA00004651"/>
    </source>
</evidence>
<keyword evidence="2" id="KW-1003">Cell membrane</keyword>
<keyword evidence="5 6" id="KW-0472">Membrane</keyword>
<feature type="transmembrane region" description="Helical" evidence="6">
    <location>
        <begin position="114"/>
        <end position="135"/>
    </location>
</feature>
<dbReference type="Pfam" id="PF01810">
    <property type="entry name" value="LysE"/>
    <property type="match status" value="1"/>
</dbReference>
<dbReference type="InterPro" id="IPR001123">
    <property type="entry name" value="LeuE-type"/>
</dbReference>
<feature type="transmembrane region" description="Helical" evidence="6">
    <location>
        <begin position="184"/>
        <end position="205"/>
    </location>
</feature>
<evidence type="ECO:0000256" key="6">
    <source>
        <dbReference type="SAM" id="Phobius"/>
    </source>
</evidence>
<feature type="transmembrane region" description="Helical" evidence="6">
    <location>
        <begin position="41"/>
        <end position="70"/>
    </location>
</feature>
<evidence type="ECO:0000256" key="5">
    <source>
        <dbReference type="ARBA" id="ARBA00023136"/>
    </source>
</evidence>
<feature type="transmembrane region" description="Helical" evidence="6">
    <location>
        <begin position="147"/>
        <end position="172"/>
    </location>
</feature>
<evidence type="ECO:0000313" key="8">
    <source>
        <dbReference type="Proteomes" id="UP000320582"/>
    </source>
</evidence>
<name>A0A543KIR4_9RHOB</name>
<proteinExistence type="predicted"/>
<dbReference type="AlphaFoldDB" id="A0A543KIR4"/>
<keyword evidence="4 6" id="KW-1133">Transmembrane helix</keyword>
<evidence type="ECO:0000313" key="7">
    <source>
        <dbReference type="EMBL" id="TQM94978.1"/>
    </source>
</evidence>
<organism evidence="7 8">
    <name type="scientific">Roseinatronobacter monicus</name>
    <dbReference type="NCBI Taxonomy" id="393481"/>
    <lineage>
        <taxon>Bacteria</taxon>
        <taxon>Pseudomonadati</taxon>
        <taxon>Pseudomonadota</taxon>
        <taxon>Alphaproteobacteria</taxon>
        <taxon>Rhodobacterales</taxon>
        <taxon>Paracoccaceae</taxon>
        <taxon>Roseinatronobacter</taxon>
    </lineage>
</organism>
<feature type="transmembrane region" description="Helical" evidence="6">
    <location>
        <begin position="76"/>
        <end position="93"/>
    </location>
</feature>
<gene>
    <name evidence="7" type="ORF">BD293_3671</name>
</gene>
<dbReference type="EMBL" id="VFPT01000001">
    <property type="protein sequence ID" value="TQM94978.1"/>
    <property type="molecule type" value="Genomic_DNA"/>
</dbReference>
<evidence type="ECO:0000256" key="4">
    <source>
        <dbReference type="ARBA" id="ARBA00022989"/>
    </source>
</evidence>
<keyword evidence="8" id="KW-1185">Reference proteome</keyword>
<keyword evidence="3 6" id="KW-0812">Transmembrane</keyword>
<dbReference type="PANTHER" id="PTHR30086:SF20">
    <property type="entry name" value="ARGININE EXPORTER PROTEIN ARGO-RELATED"/>
    <property type="match status" value="1"/>
</dbReference>
<comment type="caution">
    <text evidence="7">The sequence shown here is derived from an EMBL/GenBank/DDBJ whole genome shotgun (WGS) entry which is preliminary data.</text>
</comment>
<dbReference type="PANTHER" id="PTHR30086">
    <property type="entry name" value="ARGININE EXPORTER PROTEIN ARGO"/>
    <property type="match status" value="1"/>
</dbReference>
<comment type="subcellular location">
    <subcellularLocation>
        <location evidence="1">Cell membrane</location>
        <topology evidence="1">Multi-pass membrane protein</topology>
    </subcellularLocation>
</comment>
<reference evidence="7 8" key="1">
    <citation type="submission" date="2019-06" db="EMBL/GenBank/DDBJ databases">
        <title>Genomic Encyclopedia of Archaeal and Bacterial Type Strains, Phase II (KMG-II): from individual species to whole genera.</title>
        <authorList>
            <person name="Goeker M."/>
        </authorList>
    </citation>
    <scope>NUCLEOTIDE SEQUENCE [LARGE SCALE GENOMIC DNA]</scope>
    <source>
        <strain evidence="7 8">DSM 18423</strain>
    </source>
</reference>
<accession>A0A543KIR4</accession>
<dbReference type="Proteomes" id="UP000320582">
    <property type="component" value="Unassembled WGS sequence"/>
</dbReference>
<evidence type="ECO:0000256" key="2">
    <source>
        <dbReference type="ARBA" id="ARBA00022475"/>
    </source>
</evidence>
<sequence>MTISPLELVFYAGAILILFLTPGPVWVALTARAMSGGFTSAAPLAVGVALGDMLWPLAAIFGLTWILSIYGDLLEAMKWVAVAMFVVMGWQLIRHAARDISADSRLTRPGAVAGFAAGVTVILANPKAILFYMGVLPGFFDLTRVTWADITAIILVSVAIPMFGNLALALLIDKARALLRSGKAIARTNRIAGALMIGVGAVIAVT</sequence>
<dbReference type="RefSeq" id="WP_142084124.1">
    <property type="nucleotide sequence ID" value="NZ_VFPT01000001.1"/>
</dbReference>
<dbReference type="OrthoDB" id="9804822at2"/>
<feature type="transmembrane region" description="Helical" evidence="6">
    <location>
        <begin position="6"/>
        <end position="29"/>
    </location>
</feature>
<dbReference type="GO" id="GO:0015171">
    <property type="term" value="F:amino acid transmembrane transporter activity"/>
    <property type="evidence" value="ECO:0007669"/>
    <property type="project" value="TreeGrafter"/>
</dbReference>
<evidence type="ECO:0000256" key="3">
    <source>
        <dbReference type="ARBA" id="ARBA00022692"/>
    </source>
</evidence>
<dbReference type="GO" id="GO:0005886">
    <property type="term" value="C:plasma membrane"/>
    <property type="evidence" value="ECO:0007669"/>
    <property type="project" value="UniProtKB-SubCell"/>
</dbReference>
<protein>
    <submittedName>
        <fullName evidence="7">Threonine/homoserine/homoserine lactone efflux protein</fullName>
    </submittedName>
</protein>